<feature type="region of interest" description="Disordered" evidence="1">
    <location>
        <begin position="420"/>
        <end position="447"/>
    </location>
</feature>
<sequence>MFIDQYRVSRADGVSYRGRVQGLPLRVFRNEWRSLCPPRLGSWTPRLTVSVVVCGADPAPLAATLDALAAQTYPAALIEVVVVHDPHRPAPPGPLGPRTRAAAVPALGAGGPAPQGRLRAYGAHTTGGDLLCWLVAGARPDPSFVESHARWHHLHAECATLARTGAVRAAPLGGHPPRAGAALMLRRSLYEAAGGLDPDSGPECERELCARLWHAGAVLVPERALAQAAGAARGADPRGAPPGPAGAAAHRVEAVVEAGGVPAPLVRACVDRLLAQTGCDLAVTLVGAWDRADGPGPPGGTGLSAVRDHYRGHPRVAFSTVAPRTGFPAPWLLQVPVHWGLAPGALSRLIARAERARAGVLEAVPARAPARGCGVRLWRTRAHTRALRVRVRGEDPADVVAEVYGRYRLQAGESVLVDLLGPPRAPAPRAARPPAPRPEPDPRPSPLARLYAALRARRR</sequence>
<dbReference type="RefSeq" id="WP_270074022.1">
    <property type="nucleotide sequence ID" value="NZ_JAJAQC010000041.1"/>
</dbReference>
<accession>A0A9X3NNW7</accession>
<organism evidence="2 3">
    <name type="scientific">Streptomonospora mangrovi</name>
    <dbReference type="NCBI Taxonomy" id="2883123"/>
    <lineage>
        <taxon>Bacteria</taxon>
        <taxon>Bacillati</taxon>
        <taxon>Actinomycetota</taxon>
        <taxon>Actinomycetes</taxon>
        <taxon>Streptosporangiales</taxon>
        <taxon>Nocardiopsidaceae</taxon>
        <taxon>Streptomonospora</taxon>
    </lineage>
</organism>
<evidence type="ECO:0000313" key="3">
    <source>
        <dbReference type="Proteomes" id="UP001140076"/>
    </source>
</evidence>
<protein>
    <submittedName>
        <fullName evidence="2">Glycosyl transferase family 2</fullName>
    </submittedName>
</protein>
<feature type="compositionally biased region" description="Pro residues" evidence="1">
    <location>
        <begin position="423"/>
        <end position="437"/>
    </location>
</feature>
<keyword evidence="3" id="KW-1185">Reference proteome</keyword>
<comment type="caution">
    <text evidence="2">The sequence shown here is derived from an EMBL/GenBank/DDBJ whole genome shotgun (WGS) entry which is preliminary data.</text>
</comment>
<name>A0A9X3NNW7_9ACTN</name>
<gene>
    <name evidence="2" type="ORF">LG943_20990</name>
</gene>
<dbReference type="GO" id="GO:0016740">
    <property type="term" value="F:transferase activity"/>
    <property type="evidence" value="ECO:0007669"/>
    <property type="project" value="UniProtKB-KW"/>
</dbReference>
<keyword evidence="2" id="KW-0808">Transferase</keyword>
<reference evidence="2" key="1">
    <citation type="submission" date="2021-10" db="EMBL/GenBank/DDBJ databases">
        <title>Streptomonospora sp. nov., isolated from mangrove soil.</title>
        <authorList>
            <person name="Chen X."/>
            <person name="Ge X."/>
            <person name="Liu W."/>
        </authorList>
    </citation>
    <scope>NUCLEOTIDE SEQUENCE</scope>
    <source>
        <strain evidence="2">S1-112</strain>
    </source>
</reference>
<evidence type="ECO:0000256" key="1">
    <source>
        <dbReference type="SAM" id="MobiDB-lite"/>
    </source>
</evidence>
<dbReference type="AlphaFoldDB" id="A0A9X3NNW7"/>
<proteinExistence type="predicted"/>
<evidence type="ECO:0000313" key="2">
    <source>
        <dbReference type="EMBL" id="MDA0566768.1"/>
    </source>
</evidence>
<dbReference type="Proteomes" id="UP001140076">
    <property type="component" value="Unassembled WGS sequence"/>
</dbReference>
<dbReference type="EMBL" id="JAJAQC010000041">
    <property type="protein sequence ID" value="MDA0566768.1"/>
    <property type="molecule type" value="Genomic_DNA"/>
</dbReference>
<dbReference type="InterPro" id="IPR029044">
    <property type="entry name" value="Nucleotide-diphossugar_trans"/>
</dbReference>
<dbReference type="SUPFAM" id="SSF53448">
    <property type="entry name" value="Nucleotide-diphospho-sugar transferases"/>
    <property type="match status" value="1"/>
</dbReference>